<dbReference type="Pfam" id="PF08241">
    <property type="entry name" value="Methyltransf_11"/>
    <property type="match status" value="1"/>
</dbReference>
<dbReference type="Proteomes" id="UP000245647">
    <property type="component" value="Unassembled WGS sequence"/>
</dbReference>
<gene>
    <name evidence="5" type="ORF">DDR33_17545</name>
</gene>
<dbReference type="RefSeq" id="WP_109417108.1">
    <property type="nucleotide sequence ID" value="NZ_QEAS01000015.1"/>
</dbReference>
<comment type="caution">
    <text evidence="5">The sequence shown here is derived from an EMBL/GenBank/DDBJ whole genome shotgun (WGS) entry which is preliminary data.</text>
</comment>
<keyword evidence="3 5" id="KW-0808">Transferase</keyword>
<organism evidence="5 6">
    <name type="scientific">Pararcticibacter amylolyticus</name>
    <dbReference type="NCBI Taxonomy" id="2173175"/>
    <lineage>
        <taxon>Bacteria</taxon>
        <taxon>Pseudomonadati</taxon>
        <taxon>Bacteroidota</taxon>
        <taxon>Sphingobacteriia</taxon>
        <taxon>Sphingobacteriales</taxon>
        <taxon>Sphingobacteriaceae</taxon>
        <taxon>Pararcticibacter</taxon>
    </lineage>
</organism>
<evidence type="ECO:0000256" key="1">
    <source>
        <dbReference type="ARBA" id="ARBA00008361"/>
    </source>
</evidence>
<proteinExistence type="inferred from homology"/>
<dbReference type="EMBL" id="QEAS01000015">
    <property type="protein sequence ID" value="PWG79324.1"/>
    <property type="molecule type" value="Genomic_DNA"/>
</dbReference>
<dbReference type="InterPro" id="IPR029063">
    <property type="entry name" value="SAM-dependent_MTases_sf"/>
</dbReference>
<dbReference type="AlphaFoldDB" id="A0A2U2PDD5"/>
<accession>A0A2U2PDD5</accession>
<dbReference type="PANTHER" id="PTHR44942">
    <property type="entry name" value="METHYLTRANSF_11 DOMAIN-CONTAINING PROTEIN"/>
    <property type="match status" value="1"/>
</dbReference>
<evidence type="ECO:0000313" key="5">
    <source>
        <dbReference type="EMBL" id="PWG79324.1"/>
    </source>
</evidence>
<reference evidence="5 6" key="1">
    <citation type="submission" date="2018-04" db="EMBL/GenBank/DDBJ databases">
        <title>Pedobacter chongqingensis sp. nov., isolated from a rottenly hemp rope.</title>
        <authorList>
            <person name="Cai Y."/>
        </authorList>
    </citation>
    <scope>NUCLEOTIDE SEQUENCE [LARGE SCALE GENOMIC DNA]</scope>
    <source>
        <strain evidence="5 6">FJ4-8</strain>
    </source>
</reference>
<dbReference type="InterPro" id="IPR013216">
    <property type="entry name" value="Methyltransf_11"/>
</dbReference>
<evidence type="ECO:0000259" key="4">
    <source>
        <dbReference type="Pfam" id="PF08241"/>
    </source>
</evidence>
<dbReference type="Gene3D" id="3.40.50.150">
    <property type="entry name" value="Vaccinia Virus protein VP39"/>
    <property type="match status" value="1"/>
</dbReference>
<dbReference type="CDD" id="cd02440">
    <property type="entry name" value="AdoMet_MTases"/>
    <property type="match status" value="1"/>
</dbReference>
<comment type="similarity">
    <text evidence="1">Belongs to the methyltransferase superfamily.</text>
</comment>
<dbReference type="OrthoDB" id="9810615at2"/>
<dbReference type="SUPFAM" id="SSF53335">
    <property type="entry name" value="S-adenosyl-L-methionine-dependent methyltransferases"/>
    <property type="match status" value="1"/>
</dbReference>
<dbReference type="GO" id="GO:0008757">
    <property type="term" value="F:S-adenosylmethionine-dependent methyltransferase activity"/>
    <property type="evidence" value="ECO:0007669"/>
    <property type="project" value="InterPro"/>
</dbReference>
<dbReference type="InterPro" id="IPR051052">
    <property type="entry name" value="Diverse_substrate_MTase"/>
</dbReference>
<feature type="domain" description="Methyltransferase type 11" evidence="4">
    <location>
        <begin position="50"/>
        <end position="146"/>
    </location>
</feature>
<name>A0A2U2PDD5_9SPHI</name>
<keyword evidence="2 5" id="KW-0489">Methyltransferase</keyword>
<evidence type="ECO:0000256" key="3">
    <source>
        <dbReference type="ARBA" id="ARBA00022679"/>
    </source>
</evidence>
<keyword evidence="6" id="KW-1185">Reference proteome</keyword>
<protein>
    <submittedName>
        <fullName evidence="5">SAM-dependent methyltransferase</fullName>
    </submittedName>
</protein>
<dbReference type="PANTHER" id="PTHR44942:SF4">
    <property type="entry name" value="METHYLTRANSFERASE TYPE 11 DOMAIN-CONTAINING PROTEIN"/>
    <property type="match status" value="1"/>
</dbReference>
<sequence length="272" mass="30389">MNLIDSSISDFYAKSSEDTRLTQGVGPLEFERNRDLISRFFIQKRADIFDVGGGTGHYSEWLASVGHRVSLVDPVTKHIKLAQKRSRNAKKPFECILGEARKLPFADGSADMVILHGPLYHLQQQKDRIAALNEAHRVLRKGGVVLGFAITSAASTVAALGNGLIHHDSIFNMCREELITGIHHPPAEFPGILSDAFFHRPDLLRTELEMAGFSTEALLAVEGMAWLDGSFFQSWNNPEKKQRLLELLKLTEDREDLLSFSPHMMIAGRKGR</sequence>
<dbReference type="GO" id="GO:0032259">
    <property type="term" value="P:methylation"/>
    <property type="evidence" value="ECO:0007669"/>
    <property type="project" value="UniProtKB-KW"/>
</dbReference>
<evidence type="ECO:0000313" key="6">
    <source>
        <dbReference type="Proteomes" id="UP000245647"/>
    </source>
</evidence>
<evidence type="ECO:0000256" key="2">
    <source>
        <dbReference type="ARBA" id="ARBA00022603"/>
    </source>
</evidence>